<feature type="domain" description="RNA polymerase sigma-70 region 2" evidence="5">
    <location>
        <begin position="37"/>
        <end position="95"/>
    </location>
</feature>
<gene>
    <name evidence="7" type="ORF">SAMN05421813_11460</name>
</gene>
<dbReference type="SUPFAM" id="SSF88946">
    <property type="entry name" value="Sigma2 domain of RNA polymerase sigma factors"/>
    <property type="match status" value="1"/>
</dbReference>
<reference evidence="8" key="1">
    <citation type="submission" date="2016-10" db="EMBL/GenBank/DDBJ databases">
        <authorList>
            <person name="Varghese N."/>
            <person name="Submissions S."/>
        </authorList>
    </citation>
    <scope>NUCLEOTIDE SEQUENCE [LARGE SCALE GENOMIC DNA]</scope>
    <source>
        <strain evidence="8">DSM 24536</strain>
    </source>
</reference>
<dbReference type="CDD" id="cd06171">
    <property type="entry name" value="Sigma70_r4"/>
    <property type="match status" value="1"/>
</dbReference>
<evidence type="ECO:0000313" key="8">
    <source>
        <dbReference type="Proteomes" id="UP000199226"/>
    </source>
</evidence>
<dbReference type="InterPro" id="IPR013325">
    <property type="entry name" value="RNA_pol_sigma_r2"/>
</dbReference>
<comment type="similarity">
    <text evidence="1">Belongs to the sigma-70 factor family. ECF subfamily.</text>
</comment>
<dbReference type="AlphaFoldDB" id="A0A1G9TW43"/>
<dbReference type="InterPro" id="IPR039425">
    <property type="entry name" value="RNA_pol_sigma-70-like"/>
</dbReference>
<sequence length="189" mass="21689">MVKQQFNKLPDIVARLAHFGCEQTYRELFDLLFLPAKKFAFCILHSNEEAEEVAEDVMITLWKQRKTLVEINNVHVYALVIAKNLSLNVLKKNSRNKTTSLDDTDISFFFDSSSPEQIIIDNELKMRLENAIQSLPPKCQLVFKLAKENNLSYKEIAEILSISVKTVDAHLVAATQKLAKIFKSEFQIK</sequence>
<evidence type="ECO:0000256" key="4">
    <source>
        <dbReference type="ARBA" id="ARBA00023163"/>
    </source>
</evidence>
<dbReference type="PANTHER" id="PTHR43133:SF46">
    <property type="entry name" value="RNA POLYMERASE SIGMA-70 FACTOR ECF SUBFAMILY"/>
    <property type="match status" value="1"/>
</dbReference>
<organism evidence="7 8">
    <name type="scientific">Daejeonella rubra</name>
    <dbReference type="NCBI Taxonomy" id="990371"/>
    <lineage>
        <taxon>Bacteria</taxon>
        <taxon>Pseudomonadati</taxon>
        <taxon>Bacteroidota</taxon>
        <taxon>Sphingobacteriia</taxon>
        <taxon>Sphingobacteriales</taxon>
        <taxon>Sphingobacteriaceae</taxon>
        <taxon>Daejeonella</taxon>
    </lineage>
</organism>
<protein>
    <submittedName>
        <fullName evidence="7">RNA polymerase sigma-70 factor, ECF subfamily</fullName>
    </submittedName>
</protein>
<keyword evidence="8" id="KW-1185">Reference proteome</keyword>
<dbReference type="GO" id="GO:0003677">
    <property type="term" value="F:DNA binding"/>
    <property type="evidence" value="ECO:0007669"/>
    <property type="project" value="InterPro"/>
</dbReference>
<dbReference type="InterPro" id="IPR013324">
    <property type="entry name" value="RNA_pol_sigma_r3/r4-like"/>
</dbReference>
<proteinExistence type="inferred from homology"/>
<dbReference type="GO" id="GO:0006352">
    <property type="term" value="P:DNA-templated transcription initiation"/>
    <property type="evidence" value="ECO:0007669"/>
    <property type="project" value="InterPro"/>
</dbReference>
<dbReference type="GO" id="GO:0016987">
    <property type="term" value="F:sigma factor activity"/>
    <property type="evidence" value="ECO:0007669"/>
    <property type="project" value="UniProtKB-KW"/>
</dbReference>
<evidence type="ECO:0000313" key="7">
    <source>
        <dbReference type="EMBL" id="SDM51893.1"/>
    </source>
</evidence>
<keyword evidence="2" id="KW-0805">Transcription regulation</keyword>
<accession>A0A1G9TW43</accession>
<feature type="domain" description="RNA polymerase sigma factor 70 region 4 type 2" evidence="6">
    <location>
        <begin position="126"/>
        <end position="178"/>
    </location>
</feature>
<keyword evidence="3" id="KW-0731">Sigma factor</keyword>
<evidence type="ECO:0000259" key="5">
    <source>
        <dbReference type="Pfam" id="PF04542"/>
    </source>
</evidence>
<dbReference type="Gene3D" id="1.10.10.10">
    <property type="entry name" value="Winged helix-like DNA-binding domain superfamily/Winged helix DNA-binding domain"/>
    <property type="match status" value="1"/>
</dbReference>
<dbReference type="Proteomes" id="UP000199226">
    <property type="component" value="Unassembled WGS sequence"/>
</dbReference>
<evidence type="ECO:0000256" key="2">
    <source>
        <dbReference type="ARBA" id="ARBA00023015"/>
    </source>
</evidence>
<dbReference type="EMBL" id="FNHH01000014">
    <property type="protein sequence ID" value="SDM51893.1"/>
    <property type="molecule type" value="Genomic_DNA"/>
</dbReference>
<evidence type="ECO:0000256" key="1">
    <source>
        <dbReference type="ARBA" id="ARBA00010641"/>
    </source>
</evidence>
<dbReference type="InterPro" id="IPR014284">
    <property type="entry name" value="RNA_pol_sigma-70_dom"/>
</dbReference>
<dbReference type="Gene3D" id="1.10.1740.10">
    <property type="match status" value="1"/>
</dbReference>
<dbReference type="InterPro" id="IPR013249">
    <property type="entry name" value="RNA_pol_sigma70_r4_t2"/>
</dbReference>
<dbReference type="Pfam" id="PF08281">
    <property type="entry name" value="Sigma70_r4_2"/>
    <property type="match status" value="1"/>
</dbReference>
<evidence type="ECO:0000259" key="6">
    <source>
        <dbReference type="Pfam" id="PF08281"/>
    </source>
</evidence>
<dbReference type="Pfam" id="PF04542">
    <property type="entry name" value="Sigma70_r2"/>
    <property type="match status" value="1"/>
</dbReference>
<name>A0A1G9TW43_9SPHI</name>
<dbReference type="InterPro" id="IPR007627">
    <property type="entry name" value="RNA_pol_sigma70_r2"/>
</dbReference>
<keyword evidence="4" id="KW-0804">Transcription</keyword>
<dbReference type="InterPro" id="IPR036388">
    <property type="entry name" value="WH-like_DNA-bd_sf"/>
</dbReference>
<dbReference type="NCBIfam" id="TIGR02937">
    <property type="entry name" value="sigma70-ECF"/>
    <property type="match status" value="1"/>
</dbReference>
<dbReference type="PANTHER" id="PTHR43133">
    <property type="entry name" value="RNA POLYMERASE ECF-TYPE SIGMA FACTO"/>
    <property type="match status" value="1"/>
</dbReference>
<evidence type="ECO:0000256" key="3">
    <source>
        <dbReference type="ARBA" id="ARBA00023082"/>
    </source>
</evidence>
<dbReference type="SUPFAM" id="SSF88659">
    <property type="entry name" value="Sigma3 and sigma4 domains of RNA polymerase sigma factors"/>
    <property type="match status" value="1"/>
</dbReference>
<dbReference type="STRING" id="990371.SAMN05421813_11460"/>